<evidence type="ECO:0000313" key="6">
    <source>
        <dbReference type="Proteomes" id="UP001244341"/>
    </source>
</evidence>
<evidence type="ECO:0000256" key="3">
    <source>
        <dbReference type="ARBA" id="ARBA00023295"/>
    </source>
</evidence>
<keyword evidence="6" id="KW-1185">Reference proteome</keyword>
<protein>
    <recommendedName>
        <fullName evidence="7">Beta-glucosidase</fullName>
    </recommendedName>
</protein>
<keyword evidence="3" id="KW-0326">Glycosidase</keyword>
<accession>A0ABY8UHL7</accession>
<dbReference type="PANTHER" id="PTHR10353:SF36">
    <property type="entry name" value="LP05116P"/>
    <property type="match status" value="1"/>
</dbReference>
<evidence type="ECO:0000256" key="2">
    <source>
        <dbReference type="ARBA" id="ARBA00022801"/>
    </source>
</evidence>
<dbReference type="Gene3D" id="3.20.20.80">
    <property type="entry name" value="Glycosidases"/>
    <property type="match status" value="1"/>
</dbReference>
<organism evidence="5 6">
    <name type="scientific">Tetradesmus obliquus</name>
    <name type="common">Green alga</name>
    <name type="synonym">Acutodesmus obliquus</name>
    <dbReference type="NCBI Taxonomy" id="3088"/>
    <lineage>
        <taxon>Eukaryota</taxon>
        <taxon>Viridiplantae</taxon>
        <taxon>Chlorophyta</taxon>
        <taxon>core chlorophytes</taxon>
        <taxon>Chlorophyceae</taxon>
        <taxon>CS clade</taxon>
        <taxon>Sphaeropleales</taxon>
        <taxon>Scenedesmaceae</taxon>
        <taxon>Tetradesmus</taxon>
    </lineage>
</organism>
<evidence type="ECO:0008006" key="7">
    <source>
        <dbReference type="Google" id="ProtNLM"/>
    </source>
</evidence>
<dbReference type="PRINTS" id="PR00131">
    <property type="entry name" value="GLHYDRLASE1"/>
</dbReference>
<dbReference type="InterPro" id="IPR001360">
    <property type="entry name" value="Glyco_hydro_1"/>
</dbReference>
<dbReference type="PANTHER" id="PTHR10353">
    <property type="entry name" value="GLYCOSYL HYDROLASE"/>
    <property type="match status" value="1"/>
</dbReference>
<dbReference type="SUPFAM" id="SSF51445">
    <property type="entry name" value="(Trans)glycosidases"/>
    <property type="match status" value="1"/>
</dbReference>
<evidence type="ECO:0000256" key="1">
    <source>
        <dbReference type="ARBA" id="ARBA00010838"/>
    </source>
</evidence>
<reference evidence="5 6" key="1">
    <citation type="submission" date="2023-05" db="EMBL/GenBank/DDBJ databases">
        <title>A 100% complete, gapless, phased diploid assembly of the Scenedesmus obliquus UTEX 3031 genome.</title>
        <authorList>
            <person name="Biondi T.C."/>
            <person name="Hanschen E.R."/>
            <person name="Kwon T."/>
            <person name="Eng W."/>
            <person name="Kruse C.P.S."/>
            <person name="Koehler S.I."/>
            <person name="Kunde Y."/>
            <person name="Gleasner C.D."/>
            <person name="You Mak K.T."/>
            <person name="Polle J."/>
            <person name="Hovde B.T."/>
            <person name="Starkenburg S.R."/>
        </authorList>
    </citation>
    <scope>NUCLEOTIDE SEQUENCE [LARGE SCALE GENOMIC DNA]</scope>
    <source>
        <strain evidence="5 6">DOE0152z</strain>
    </source>
</reference>
<dbReference type="InterPro" id="IPR017853">
    <property type="entry name" value="GH"/>
</dbReference>
<gene>
    <name evidence="5" type="ORF">OEZ85_005195</name>
</gene>
<sequence>MSQGDWTAAACGANDDAGTQLWVGVPKVDPRFANSLPDAPDGCSAALRSKIAWGVATSAYQVEGAWDEGGRSPSIWDTFSQQPGHTYGNATGNVAADHYHQYQQDIKLMLALGVKHYRLSLSWSRILPGGGRGTEPNAAGLRFYRHLLQELHAAGITPVVTLYHMDLPQVLQDTYGGFLDQQLSEDFLYYADIVFAQLGPYVKHWLTFSDPMAICQLGYGVGVYAPGVEKGAAGHYRCGHTLLLAHAKAVQLYRLKYQQLQEGRISMVISAHWGLPFDSSSKADLNATDTYMQFQVGWMADPLFFGDYPEVMRRSQPKLPKFKEAEKRLLAGSVDFFALNYYTSHFVKAAPPGAPKDQVYEESLTDHEGRHPGTPSDVFWQFSAPDGLRSTLNWIGRRYQRPEVWVTENGVASPGESANDRRNLLKDMHRLDYYRTHLDSLCAAVTKDSANLAAFFAWSLLDAFEFSDGYKARYGIVHVDRTSKQLQRYPKLSAYWLSQQFFRYAPDSIACLEIRSCRATRSTLLPV</sequence>
<dbReference type="EMBL" id="CP126219">
    <property type="protein sequence ID" value="WIA20845.1"/>
    <property type="molecule type" value="Genomic_DNA"/>
</dbReference>
<evidence type="ECO:0000256" key="4">
    <source>
        <dbReference type="RuleBase" id="RU003690"/>
    </source>
</evidence>
<comment type="similarity">
    <text evidence="1 4">Belongs to the glycosyl hydrolase 1 family.</text>
</comment>
<proteinExistence type="inferred from homology"/>
<dbReference type="Proteomes" id="UP001244341">
    <property type="component" value="Chromosome 12b"/>
</dbReference>
<name>A0ABY8UHL7_TETOB</name>
<dbReference type="Pfam" id="PF00232">
    <property type="entry name" value="Glyco_hydro_1"/>
    <property type="match status" value="1"/>
</dbReference>
<evidence type="ECO:0000313" key="5">
    <source>
        <dbReference type="EMBL" id="WIA20845.1"/>
    </source>
</evidence>
<keyword evidence="2" id="KW-0378">Hydrolase</keyword>